<dbReference type="InterPro" id="IPR006520">
    <property type="entry name" value="Dit_BPSPP_N"/>
</dbReference>
<evidence type="ECO:0000313" key="3">
    <source>
        <dbReference type="EMBL" id="GGI64256.1"/>
    </source>
</evidence>
<dbReference type="EMBL" id="BMDS01000012">
    <property type="protein sequence ID" value="GGI64256.1"/>
    <property type="molecule type" value="Genomic_DNA"/>
</dbReference>
<protein>
    <recommendedName>
        <fullName evidence="5">Phage tail protein</fullName>
    </recommendedName>
</protein>
<evidence type="ECO:0000259" key="1">
    <source>
        <dbReference type="Pfam" id="PF05709"/>
    </source>
</evidence>
<name>A0ABQ2C7D2_9LACO</name>
<dbReference type="Gene3D" id="2.60.120.860">
    <property type="match status" value="1"/>
</dbReference>
<evidence type="ECO:0000259" key="2">
    <source>
        <dbReference type="Pfam" id="PF22768"/>
    </source>
</evidence>
<proteinExistence type="predicted"/>
<comment type="caution">
    <text evidence="3">The sequence shown here is derived from an EMBL/GenBank/DDBJ whole genome shotgun (WGS) entry which is preliminary data.</text>
</comment>
<dbReference type="NCBIfam" id="TIGR01633">
    <property type="entry name" value="phi3626_gp14_N"/>
    <property type="match status" value="1"/>
</dbReference>
<dbReference type="InterPro" id="IPR008841">
    <property type="entry name" value="Siphovirus-type_tail_N"/>
</dbReference>
<accession>A0ABQ2C7D2</accession>
<dbReference type="Pfam" id="PF22768">
    <property type="entry name" value="SPP1_Dit"/>
    <property type="match status" value="1"/>
</dbReference>
<organism evidence="3 4">
    <name type="scientific">Limosilactobacillus caviae</name>
    <dbReference type="NCBI Taxonomy" id="1769424"/>
    <lineage>
        <taxon>Bacteria</taxon>
        <taxon>Bacillati</taxon>
        <taxon>Bacillota</taxon>
        <taxon>Bacilli</taxon>
        <taxon>Lactobacillales</taxon>
        <taxon>Lactobacillaceae</taxon>
        <taxon>Limosilactobacillus</taxon>
    </lineage>
</organism>
<dbReference type="RefSeq" id="WP_153710891.1">
    <property type="nucleotide sequence ID" value="NZ_BMDS01000012.1"/>
</dbReference>
<feature type="domain" description="Siphovirus-type tail component C-terminal" evidence="2">
    <location>
        <begin position="172"/>
        <end position="257"/>
    </location>
</feature>
<dbReference type="Gene3D" id="2.40.30.200">
    <property type="match status" value="1"/>
</dbReference>
<sequence length="261" mass="29134">MYGFTNMDINPSINSPTRPVEAINYGGHWLDDEITGFTTLVVSGRHTFSRKINDVDLTGDGNMYLSSKLESRKLEVKFMIETDSITEYNRQMEQLNIILSSPHQQLLFADYPEAVYVGTVTEIKMNNDTLNDAGTIEIECSDPFAYSNEQTATFTGTSYKVPSMGLNYDQTPDTIIFSPSADISSLIITNGDKKIEINQEISANVKVLIDFNNLDVVINEVSALMNVTLDSNLGDFYIRDGDTINFSAGGNIEIKYRVKKL</sequence>
<keyword evidence="4" id="KW-1185">Reference proteome</keyword>
<dbReference type="Proteomes" id="UP000603295">
    <property type="component" value="Unassembled WGS sequence"/>
</dbReference>
<dbReference type="InterPro" id="IPR054738">
    <property type="entry name" value="Siphovirus-type_tail_C"/>
</dbReference>
<evidence type="ECO:0000313" key="4">
    <source>
        <dbReference type="Proteomes" id="UP000603295"/>
    </source>
</evidence>
<reference evidence="4" key="1">
    <citation type="journal article" date="2019" name="Int. J. Syst. Evol. Microbiol.">
        <title>The Global Catalogue of Microorganisms (GCM) 10K type strain sequencing project: providing services to taxonomists for standard genome sequencing and annotation.</title>
        <authorList>
            <consortium name="The Broad Institute Genomics Platform"/>
            <consortium name="The Broad Institute Genome Sequencing Center for Infectious Disease"/>
            <person name="Wu L."/>
            <person name="Ma J."/>
        </authorList>
    </citation>
    <scope>NUCLEOTIDE SEQUENCE [LARGE SCALE GENOMIC DNA]</scope>
    <source>
        <strain evidence="4">CCM 8609</strain>
    </source>
</reference>
<dbReference type="Pfam" id="PF05709">
    <property type="entry name" value="Sipho_tail"/>
    <property type="match status" value="1"/>
</dbReference>
<feature type="domain" description="Siphovirus-type tail component RIFT-related" evidence="1">
    <location>
        <begin position="60"/>
        <end position="139"/>
    </location>
</feature>
<gene>
    <name evidence="3" type="ORF">GCM10011459_20900</name>
</gene>
<evidence type="ECO:0008006" key="5">
    <source>
        <dbReference type="Google" id="ProtNLM"/>
    </source>
</evidence>